<dbReference type="EMBL" id="NBNE01000687">
    <property type="protein sequence ID" value="OWZ17814.1"/>
    <property type="molecule type" value="Genomic_DNA"/>
</dbReference>
<comment type="caution">
    <text evidence="6">The sequence shown here is derived from an EMBL/GenBank/DDBJ whole genome shotgun (WGS) entry which is preliminary data.</text>
</comment>
<evidence type="ECO:0000256" key="4">
    <source>
        <dbReference type="ARBA" id="ARBA00022729"/>
    </source>
</evidence>
<keyword evidence="3 5" id="KW-0964">Secreted</keyword>
<feature type="signal peptide" evidence="5">
    <location>
        <begin position="1"/>
        <end position="20"/>
    </location>
</feature>
<sequence>MRLSCILMTAVSALQAPVTAAVGSDAVLTGVVSLGVLHLVGADQTVIDQSRFLRGNDVSKDDVEERGFSTVDAKNLVTKLFRTNSFSDLKNVDDLTTLNKISDAADDHLKSVFKFAQQKGMDADDLTKELKTFQDLNDDFITKAREMYSNYLKGL</sequence>
<gene>
    <name evidence="6" type="ORF">PHMEG_0008186</name>
</gene>
<comment type="similarity">
    <text evidence="2 5">Belongs to the RxLR effector family.</text>
</comment>
<dbReference type="AlphaFoldDB" id="A0A225WK77"/>
<keyword evidence="7" id="KW-1185">Reference proteome</keyword>
<evidence type="ECO:0000313" key="7">
    <source>
        <dbReference type="Proteomes" id="UP000198211"/>
    </source>
</evidence>
<evidence type="ECO:0000256" key="5">
    <source>
        <dbReference type="RuleBase" id="RU367124"/>
    </source>
</evidence>
<evidence type="ECO:0000256" key="1">
    <source>
        <dbReference type="ARBA" id="ARBA00004613"/>
    </source>
</evidence>
<evidence type="ECO:0000256" key="2">
    <source>
        <dbReference type="ARBA" id="ARBA00010400"/>
    </source>
</evidence>
<comment type="function">
    <text evidence="5">Effector that suppresses plant defense responses during pathogen infection.</text>
</comment>
<evidence type="ECO:0000256" key="3">
    <source>
        <dbReference type="ARBA" id="ARBA00022525"/>
    </source>
</evidence>
<feature type="chain" id="PRO_5045002740" description="RxLR effector protein" evidence="5">
    <location>
        <begin position="21"/>
        <end position="155"/>
    </location>
</feature>
<dbReference type="Pfam" id="PF16810">
    <property type="entry name" value="RXLR"/>
    <property type="match status" value="1"/>
</dbReference>
<reference evidence="7" key="1">
    <citation type="submission" date="2017-03" db="EMBL/GenBank/DDBJ databases">
        <title>Phytopthora megakarya and P. palmivora, two closely related causual agents of cacao black pod achieved similar genome size and gene model numbers by different mechanisms.</title>
        <authorList>
            <person name="Ali S."/>
            <person name="Shao J."/>
            <person name="Larry D.J."/>
            <person name="Kronmiller B."/>
            <person name="Shen D."/>
            <person name="Strem M.D."/>
            <person name="Melnick R.L."/>
            <person name="Guiltinan M.J."/>
            <person name="Tyler B.M."/>
            <person name="Meinhardt L.W."/>
            <person name="Bailey B.A."/>
        </authorList>
    </citation>
    <scope>NUCLEOTIDE SEQUENCE [LARGE SCALE GENOMIC DNA]</scope>
    <source>
        <strain evidence="7">zdho120</strain>
    </source>
</reference>
<dbReference type="Proteomes" id="UP000198211">
    <property type="component" value="Unassembled WGS sequence"/>
</dbReference>
<organism evidence="6 7">
    <name type="scientific">Phytophthora megakarya</name>
    <dbReference type="NCBI Taxonomy" id="4795"/>
    <lineage>
        <taxon>Eukaryota</taxon>
        <taxon>Sar</taxon>
        <taxon>Stramenopiles</taxon>
        <taxon>Oomycota</taxon>
        <taxon>Peronosporomycetes</taxon>
        <taxon>Peronosporales</taxon>
        <taxon>Peronosporaceae</taxon>
        <taxon>Phytophthora</taxon>
    </lineage>
</organism>
<accession>A0A225WK77</accession>
<name>A0A225WK77_9STRA</name>
<dbReference type="OrthoDB" id="10432382at2759"/>
<comment type="domain">
    <text evidence="5">The RxLR-dEER motif acts to carry the protein into the host cell cytoplasm through binding to cell surface phosphatidylinositol-3-phosphate.</text>
</comment>
<protein>
    <recommendedName>
        <fullName evidence="5">RxLR effector protein</fullName>
    </recommendedName>
</protein>
<dbReference type="InterPro" id="IPR031825">
    <property type="entry name" value="RXLR"/>
</dbReference>
<evidence type="ECO:0000313" key="6">
    <source>
        <dbReference type="EMBL" id="OWZ17814.1"/>
    </source>
</evidence>
<keyword evidence="4 5" id="KW-0732">Signal</keyword>
<comment type="subcellular location">
    <subcellularLocation>
        <location evidence="1 5">Secreted</location>
    </subcellularLocation>
</comment>
<proteinExistence type="inferred from homology"/>